<feature type="compositionally biased region" description="Acidic residues" evidence="2">
    <location>
        <begin position="1478"/>
        <end position="1487"/>
    </location>
</feature>
<dbReference type="EMBL" id="MN738968">
    <property type="protein sequence ID" value="QHT33537.1"/>
    <property type="molecule type" value="Genomic_DNA"/>
</dbReference>
<evidence type="ECO:0000256" key="2">
    <source>
        <dbReference type="SAM" id="MobiDB-lite"/>
    </source>
</evidence>
<feature type="region of interest" description="Disordered" evidence="2">
    <location>
        <begin position="2521"/>
        <end position="2543"/>
    </location>
</feature>
<feature type="region of interest" description="Disordered" evidence="2">
    <location>
        <begin position="2555"/>
        <end position="2639"/>
    </location>
</feature>
<feature type="compositionally biased region" description="Low complexity" evidence="2">
    <location>
        <begin position="2614"/>
        <end position="2624"/>
    </location>
</feature>
<feature type="compositionally biased region" description="Low complexity" evidence="2">
    <location>
        <begin position="2651"/>
        <end position="2661"/>
    </location>
</feature>
<name>A0A6C0EWR1_9ZZZZ</name>
<evidence type="ECO:0000256" key="1">
    <source>
        <dbReference type="SAM" id="Coils"/>
    </source>
</evidence>
<feature type="compositionally biased region" description="Acidic residues" evidence="2">
    <location>
        <begin position="811"/>
        <end position="822"/>
    </location>
</feature>
<feature type="compositionally biased region" description="Basic residues" evidence="2">
    <location>
        <begin position="1209"/>
        <end position="1219"/>
    </location>
</feature>
<proteinExistence type="predicted"/>
<feature type="region of interest" description="Disordered" evidence="2">
    <location>
        <begin position="2651"/>
        <end position="2703"/>
    </location>
</feature>
<feature type="compositionally biased region" description="Acidic residues" evidence="2">
    <location>
        <begin position="876"/>
        <end position="908"/>
    </location>
</feature>
<keyword evidence="1" id="KW-0175">Coiled coil</keyword>
<accession>A0A6C0EWR1</accession>
<reference evidence="3" key="1">
    <citation type="journal article" date="2020" name="Nature">
        <title>Giant virus diversity and host interactions through global metagenomics.</title>
        <authorList>
            <person name="Schulz F."/>
            <person name="Roux S."/>
            <person name="Paez-Espino D."/>
            <person name="Jungbluth S."/>
            <person name="Walsh D.A."/>
            <person name="Denef V.J."/>
            <person name="McMahon K.D."/>
            <person name="Konstantinidis K.T."/>
            <person name="Eloe-Fadrosh E.A."/>
            <person name="Kyrpides N.C."/>
            <person name="Woyke T."/>
        </authorList>
    </citation>
    <scope>NUCLEOTIDE SEQUENCE</scope>
    <source>
        <strain evidence="3">GVMAG-M-3300009161-36</strain>
    </source>
</reference>
<feature type="compositionally biased region" description="Basic and acidic residues" evidence="2">
    <location>
        <begin position="2526"/>
        <end position="2543"/>
    </location>
</feature>
<feature type="compositionally biased region" description="Low complexity" evidence="2">
    <location>
        <begin position="1494"/>
        <end position="1513"/>
    </location>
</feature>
<feature type="compositionally biased region" description="Acidic residues" evidence="2">
    <location>
        <begin position="1590"/>
        <end position="1600"/>
    </location>
</feature>
<feature type="compositionally biased region" description="Low complexity" evidence="2">
    <location>
        <begin position="1564"/>
        <end position="1578"/>
    </location>
</feature>
<feature type="compositionally biased region" description="Pro residues" evidence="2">
    <location>
        <begin position="1579"/>
        <end position="1589"/>
    </location>
</feature>
<feature type="region of interest" description="Disordered" evidence="2">
    <location>
        <begin position="1209"/>
        <end position="1266"/>
    </location>
</feature>
<feature type="compositionally biased region" description="Acidic residues" evidence="2">
    <location>
        <begin position="1514"/>
        <end position="1526"/>
    </location>
</feature>
<protein>
    <submittedName>
        <fullName evidence="3">Uncharacterized protein</fullName>
    </submittedName>
</protein>
<feature type="region of interest" description="Disordered" evidence="2">
    <location>
        <begin position="836"/>
        <end position="983"/>
    </location>
</feature>
<feature type="coiled-coil region" evidence="1">
    <location>
        <begin position="331"/>
        <end position="358"/>
    </location>
</feature>
<feature type="compositionally biased region" description="Low complexity" evidence="2">
    <location>
        <begin position="954"/>
        <end position="968"/>
    </location>
</feature>
<feature type="region of interest" description="Disordered" evidence="2">
    <location>
        <begin position="811"/>
        <end position="830"/>
    </location>
</feature>
<feature type="compositionally biased region" description="Basic and acidic residues" evidence="2">
    <location>
        <begin position="1622"/>
        <end position="1643"/>
    </location>
</feature>
<sequence>MEDRIKKDIIKLNYINNKRIDENQIPEKIIVFYGRTNPITKKNWEITVDELNGKFISYIESIEGGIEIQESDENYTLFNDIFSDTELQNISIYKINVEFSFDRLYGDDTIETVKKKIISNLKLEKQMSFDELYLFSKRGIEYTPTQLYNKLSNNDTSLITKNALIHFLTNSHRWNLKRECELILRSNKNELKEEYNYEDIMELFFRNKKETGEEEQRESEEEEIIEDSIVPIIEDISIGQRLTFNNTEYTFTVNPFNVKEIDKFLKDKAGNIISTTNKMILLDYQPIICNTIFLCIAKDVLEFVELFNKSEEEVVPISSINMIQIYYPYLAEKEYNTISALESNREELNQSTSELINDKSYIDLIENVNLFYDVFYQKEKDKDLKYVKKGISYIELEIKPDSLINIPIDILFKIIHTTEEKPLIKLTRGKRDEKMYRLYANKVAINGKRIPYLKKSQIKRIMKETQAEKRVLILIHCIYSEYDKGEYIKDYTIPIKCEFDNRGSIFISFKLEQPLGDVHISEIIEKSVNPVIDEVATFIGQYGYSLNNFHSLYSSNVIIREIKYKTLLKLPSNFRFNIPENMGCISSIFNVIEYKEGQRIIMRYKRVSNYNEMEGIDAFIMQQFLKSSYQVDVITGLMENYQSLTREEAVMRVSQLLDQLQLSEANKQSRIKINSHPGFFTSIIQYQIVTTGNFEIQIENIDNIYYLDHIEKMIDSFVRLLLYKQTAPNTHVSGEEINKLCKKSFNSKEQHEIKEVKEFVVHGNKSILTDNPLLAETNPIDDSFVFEHFSRPEDLQNIDDSVLEDLFFGSDEETGEGEESSESEPFKKSDEIGVDIDTSEEQTSPVSKQASEGEGKASEEEEEEEEAKSKESGSELGEEIEDFQIDEESEGSPSEVEEGGGLSDEEIGEFPQPEIPSFSSDTEEEVDVGVAESPKPKPAPAVKKNINISGVGLAGKSKPAATGAAAASKPEEEEEEEESAQGVTLFQRGTMARDITGAKLSNPNPVFQRLYSFDPVLFPKTNTGNVKEYSRSCPWNVRRQPIILTDEEKRHIDENHAGSYDRAMKYGSSQSKKFWYICPRYWDLKKNVSLTHEEVEKIKAKEGDVVIPPGAEKIPPGKYIFEFTEDKYHIDKKTGQYKSQSPGFVDSKESAGSKYCIPCCFNSENFAKDKQNVARQSCGCPSITAHNQANPNSKSFECKGKEAAFKASPVRRVRGKGKKMTGEEVAESSETDVEREGEGEGEGEGAEARPRIVAETGAKKKGKPMLSSEAIRQALAKQTQAGEDIDIFAASEREEPATPSSQPSISGQQPLKKIVQQKKEFLILGPERHTELPDGIYGYLLPQLQAFFSQSVKSCVINEKSTLLKPGVSCLLQRGVQPGEIKKTKMIALERTKGIVEKEKIFYYNKNQSFIGAVADIYAKYIEEPLEEERRKITISEMKKIILDAIDIDTFMTYQNGTLINTFNYKQRTNKASNLYGEGEDESEGELIEEKAFSNESSETSSSGLRGGASSDESSGEGEGEGEGQDFLDFLGESGNESGKEPESQPIEEIEFENSGSDEEKSNKSLMSSSASVSSSAPKPRPQPQPQPESEPESESDVEPGFEIKEKPSGEPQMFTSTASLNKEEGEEREERGEEQKDDKEDSCIIDDAVFRNRLSKPDFEYRESAIFKSIKKISDTDTQFIFFKKVVCSYENFKKYINSNTTYIDYQYLWDIVSMPNPKLFKDGINLIILQISNRDITNNIEVLCPTNHYSNGFFDNNKKTAILIKRTIKNTTYFEPVYEIHESNLTKARPNCIFNIKNTSIRKYTNEAGVTVEEPALPPILKKIMTNIKHAYDGQCKPYNSIPHEGTANASKKFPRLYEFSRNILLYELKEKVLKGGFKILNQILNYDGRVIGIFIEKDDEERGETFSGIVMCEPSSLDKTIPEINYIDDESLWRPYEETVTFLHYVHNKIKILCLPRFKVIDDGKIVGVITETDQFISTFIDETESKRNDGIFNIPIINTSDYNIADTEIHARLKDDPDRERYVKNIYLENNFYNVLRNIVRILINKYENIGIKESIISIIKRNDMLYLIKLSNIQALLRRLVSNYINFSDTHYSEEMLKNISEITTSCLVNKNPNTCSETKYCIKETDKEQKCKLVIPKTNLLNPSHDNEVLYIARMADEIIRYNRIRAFMFDRNIFPLMNVKYNLRDDEIILSQSMLSDDYLDNLIQMKENEYANFNTHDTTEPLLTELYENIFDTTSSMNIKCTTEISFLTQEYRKYFSSRQSLLQIIKFNSNSPKCSFEIILFILRLEAKRREHKRLETITINHLKIVLAQFYIDAIDKNYTEGIKERFAKLLKYYGMDSISDEYRIKFIANEDDNFIETLPFFESYHLTRLDIWILANYYKIPIILLYYPNKTLLETNDEFPILTTYYEEDIPGAFHPERGEEAEGLPFMGEAARPIVEEQNPNQQGYYFIVSPAVKTNTVPSYSIIFKKANILEEEEEKETSGEIEKEYYIPLSILSQPMQASVIFQHSKQYINPDEPGHSEDDESPRMKESTRYKDTIIQFIQKFKPPTKRGKGDDSSSIGTRESHEPLDTQEQELGADISASVLGEKRKKPRKVMPRINVGMAASASALASSPPLLPQKAPSVGKKAKGLSIKLSSLKSPADIAASASAPQRRKKTSGLSINLSSLKPSVAPSSAAAAAAEESSPELPIIPE</sequence>
<evidence type="ECO:0000313" key="3">
    <source>
        <dbReference type="EMBL" id="QHT33537.1"/>
    </source>
</evidence>
<organism evidence="3">
    <name type="scientific">viral metagenome</name>
    <dbReference type="NCBI Taxonomy" id="1070528"/>
    <lineage>
        <taxon>unclassified sequences</taxon>
        <taxon>metagenomes</taxon>
        <taxon>organismal metagenomes</taxon>
    </lineage>
</organism>
<feature type="region of interest" description="Disordered" evidence="2">
    <location>
        <begin position="1475"/>
        <end position="1643"/>
    </location>
</feature>
<feature type="compositionally biased region" description="Low complexity" evidence="2">
    <location>
        <begin position="2674"/>
        <end position="2703"/>
    </location>
</feature>